<name>A0A139AVI1_GONPJ</name>
<dbReference type="Proteomes" id="UP000070544">
    <property type="component" value="Unassembled WGS sequence"/>
</dbReference>
<feature type="region of interest" description="Disordered" evidence="1">
    <location>
        <begin position="203"/>
        <end position="226"/>
    </location>
</feature>
<dbReference type="EMBL" id="KQ965734">
    <property type="protein sequence ID" value="KXS20738.1"/>
    <property type="molecule type" value="Genomic_DNA"/>
</dbReference>
<proteinExistence type="predicted"/>
<evidence type="ECO:0000313" key="3">
    <source>
        <dbReference type="Proteomes" id="UP000070544"/>
    </source>
</evidence>
<feature type="region of interest" description="Disordered" evidence="1">
    <location>
        <begin position="425"/>
        <end position="480"/>
    </location>
</feature>
<evidence type="ECO:0000313" key="2">
    <source>
        <dbReference type="EMBL" id="KXS20738.1"/>
    </source>
</evidence>
<gene>
    <name evidence="2" type="ORF">M427DRAFT_51714</name>
</gene>
<feature type="compositionally biased region" description="Low complexity" evidence="1">
    <location>
        <begin position="426"/>
        <end position="480"/>
    </location>
</feature>
<protein>
    <submittedName>
        <fullName evidence="2">Uncharacterized protein</fullName>
    </submittedName>
</protein>
<feature type="region of interest" description="Disordered" evidence="1">
    <location>
        <begin position="375"/>
        <end position="396"/>
    </location>
</feature>
<reference evidence="2 3" key="1">
    <citation type="journal article" date="2015" name="Genome Biol. Evol.">
        <title>Phylogenomic analyses indicate that early fungi evolved digesting cell walls of algal ancestors of land plants.</title>
        <authorList>
            <person name="Chang Y."/>
            <person name="Wang S."/>
            <person name="Sekimoto S."/>
            <person name="Aerts A.L."/>
            <person name="Choi C."/>
            <person name="Clum A."/>
            <person name="LaButti K.M."/>
            <person name="Lindquist E.A."/>
            <person name="Yee Ngan C."/>
            <person name="Ohm R.A."/>
            <person name="Salamov A.A."/>
            <person name="Grigoriev I.V."/>
            <person name="Spatafora J.W."/>
            <person name="Berbee M.L."/>
        </authorList>
    </citation>
    <scope>NUCLEOTIDE SEQUENCE [LARGE SCALE GENOMIC DNA]</scope>
    <source>
        <strain evidence="2 3">JEL478</strain>
    </source>
</reference>
<feature type="compositionally biased region" description="Polar residues" evidence="1">
    <location>
        <begin position="214"/>
        <end position="226"/>
    </location>
</feature>
<dbReference type="AlphaFoldDB" id="A0A139AVI1"/>
<evidence type="ECO:0000256" key="1">
    <source>
        <dbReference type="SAM" id="MobiDB-lite"/>
    </source>
</evidence>
<organism evidence="2 3">
    <name type="scientific">Gonapodya prolifera (strain JEL478)</name>
    <name type="common">Monoblepharis prolifera</name>
    <dbReference type="NCBI Taxonomy" id="1344416"/>
    <lineage>
        <taxon>Eukaryota</taxon>
        <taxon>Fungi</taxon>
        <taxon>Fungi incertae sedis</taxon>
        <taxon>Chytridiomycota</taxon>
        <taxon>Chytridiomycota incertae sedis</taxon>
        <taxon>Monoblepharidomycetes</taxon>
        <taxon>Monoblepharidales</taxon>
        <taxon>Gonapodyaceae</taxon>
        <taxon>Gonapodya</taxon>
    </lineage>
</organism>
<keyword evidence="3" id="KW-1185">Reference proteome</keyword>
<accession>A0A139AVI1</accession>
<sequence length="480" mass="50512">MQKLFSKIRGALHDGGNQGKSKMPVDGLQTDIEHLVMNVFIGGGGGKENVEAIQDVLKTVGTEKAAFRRLIDVTVTFLTPHVPTASMGNELPSEDSGSHKYRQQALSCIRVLDAFFTTSPNAAREIASSSTFWKAAKAVLRSKIERTMDGSSGDVVSERLVAVIRGWMRSADEESTRMAMQRKESGLVMDRLVEPEKVVIFSPNSRSSSKDAETSSIPSRASQSTAPTTSFIVPLNSVRSGVMELKLSMLVSEVDDVVRQADTAMRSQVHKGKADDLGSSAGAGGQLAFRAEESSSSTDGEVLSADDTRIAMQACLERAKDVSLKCSAMTDEMNGNAAMWDFQIALSNAIEDLNTAMNRLRSRLGERLDFPTSTSMSTLFVPDSAESTDKGKKGKLSRISSYSSASTAVASSFHVSIDSGPSLSYAGASGASSSSTFNNGSSSSASGASSSSTFNNGSSSGASGASTSSTFKNGSSSSSS</sequence>